<feature type="domain" description="Leucine-binding protein" evidence="5">
    <location>
        <begin position="33"/>
        <end position="364"/>
    </location>
</feature>
<name>A0A4R8LHY5_9BURK</name>
<dbReference type="Pfam" id="PF13458">
    <property type="entry name" value="Peripla_BP_6"/>
    <property type="match status" value="1"/>
</dbReference>
<dbReference type="PANTHER" id="PTHR47151:SF2">
    <property type="entry name" value="AMINO ACID BINDING PROTEIN"/>
    <property type="match status" value="1"/>
</dbReference>
<evidence type="ECO:0000256" key="2">
    <source>
        <dbReference type="ARBA" id="ARBA00022448"/>
    </source>
</evidence>
<proteinExistence type="inferred from homology"/>
<gene>
    <name evidence="6" type="ORF">BX592_120131</name>
</gene>
<protein>
    <submittedName>
        <fullName evidence="6">Amino acid/amide ABC transporter substrate-binding protein (HAAT family)</fullName>
    </submittedName>
</protein>
<dbReference type="GO" id="GO:0006865">
    <property type="term" value="P:amino acid transport"/>
    <property type="evidence" value="ECO:0007669"/>
    <property type="project" value="UniProtKB-KW"/>
</dbReference>
<evidence type="ECO:0000259" key="5">
    <source>
        <dbReference type="Pfam" id="PF13458"/>
    </source>
</evidence>
<comment type="caution">
    <text evidence="6">The sequence shown here is derived from an EMBL/GenBank/DDBJ whole genome shotgun (WGS) entry which is preliminary data.</text>
</comment>
<keyword evidence="2" id="KW-0813">Transport</keyword>
<dbReference type="SUPFAM" id="SSF53822">
    <property type="entry name" value="Periplasmic binding protein-like I"/>
    <property type="match status" value="1"/>
</dbReference>
<keyword evidence="7" id="KW-1185">Reference proteome</keyword>
<dbReference type="Proteomes" id="UP000295509">
    <property type="component" value="Unassembled WGS sequence"/>
</dbReference>
<evidence type="ECO:0000313" key="7">
    <source>
        <dbReference type="Proteomes" id="UP000295509"/>
    </source>
</evidence>
<dbReference type="EMBL" id="SORE01000020">
    <property type="protein sequence ID" value="TDY42767.1"/>
    <property type="molecule type" value="Genomic_DNA"/>
</dbReference>
<organism evidence="6 7">
    <name type="scientific">Paraburkholderia rhizosphaerae</name>
    <dbReference type="NCBI Taxonomy" id="480658"/>
    <lineage>
        <taxon>Bacteria</taxon>
        <taxon>Pseudomonadati</taxon>
        <taxon>Pseudomonadota</taxon>
        <taxon>Betaproteobacteria</taxon>
        <taxon>Burkholderiales</taxon>
        <taxon>Burkholderiaceae</taxon>
        <taxon>Paraburkholderia</taxon>
    </lineage>
</organism>
<keyword evidence="3" id="KW-0732">Signal</keyword>
<dbReference type="PRINTS" id="PR00337">
    <property type="entry name" value="LEUILEVALBP"/>
</dbReference>
<dbReference type="InterPro" id="IPR000709">
    <property type="entry name" value="Leu_Ile_Val-bd"/>
</dbReference>
<accession>A0A4R8LHY5</accession>
<dbReference type="PANTHER" id="PTHR47151">
    <property type="entry name" value="LEU/ILE/VAL-BINDING ABC TRANSPORTER SUBUNIT"/>
    <property type="match status" value="1"/>
</dbReference>
<dbReference type="InterPro" id="IPR028081">
    <property type="entry name" value="Leu-bd"/>
</dbReference>
<dbReference type="InterPro" id="IPR028082">
    <property type="entry name" value="Peripla_BP_I"/>
</dbReference>
<dbReference type="Gene3D" id="3.40.50.2300">
    <property type="match status" value="2"/>
</dbReference>
<sequence length="383" mass="40464">MSRFITVRRTVTIGIMGGLVSASIGAVQADEIVRIGHVAPLTGPNAHLGKDTENGARLAVEEINAKGLVIGGQKVTLVLDAQDDASDPRQGTQVAQKLVDDKVVAVVGHMNSGTSIPASKIYSDAGIVQVSPSATNPSYTQQGFKTTYRVVATDAQQGPALANYAVKTLKAKTVAIVDDSTAYGQGLATEFEKQARANGLTVLSHDATTDKAVDFRSILTKIKGENPDIIMYGGMDATGGPFAKQARQLAIRARVMGGDGLCADSLAQLAGDAVGNVVCSIAGMPLAKMPNGPAFEKRYEERFNQRVQLNAPFAYDAVYIVVEAMKRAGSTRPADILAAMPKTDFTGVLGETQFDARGDLRQGAISLYDYKNGKQTLLDVVKM</sequence>
<evidence type="ECO:0000256" key="4">
    <source>
        <dbReference type="ARBA" id="ARBA00022970"/>
    </source>
</evidence>
<keyword evidence="4" id="KW-0029">Amino-acid transport</keyword>
<evidence type="ECO:0000313" key="6">
    <source>
        <dbReference type="EMBL" id="TDY42767.1"/>
    </source>
</evidence>
<evidence type="ECO:0000256" key="1">
    <source>
        <dbReference type="ARBA" id="ARBA00010062"/>
    </source>
</evidence>
<evidence type="ECO:0000256" key="3">
    <source>
        <dbReference type="ARBA" id="ARBA00022729"/>
    </source>
</evidence>
<reference evidence="6 7" key="1">
    <citation type="submission" date="2019-03" db="EMBL/GenBank/DDBJ databases">
        <title>Genomic Encyclopedia of Type Strains, Phase III (KMG-III): the genomes of soil and plant-associated and newly described type strains.</title>
        <authorList>
            <person name="Whitman W."/>
        </authorList>
    </citation>
    <scope>NUCLEOTIDE SEQUENCE [LARGE SCALE GENOMIC DNA]</scope>
    <source>
        <strain evidence="6 7">LMG 29544</strain>
    </source>
</reference>
<dbReference type="AlphaFoldDB" id="A0A4R8LHY5"/>
<dbReference type="CDD" id="cd06342">
    <property type="entry name" value="PBP1_ABC_LIVBP-like"/>
    <property type="match status" value="1"/>
</dbReference>
<comment type="similarity">
    <text evidence="1">Belongs to the leucine-binding protein family.</text>
</comment>